<evidence type="ECO:0000313" key="3">
    <source>
        <dbReference type="Proteomes" id="UP000007967"/>
    </source>
</evidence>
<keyword evidence="3" id="KW-1185">Reference proteome</keyword>
<gene>
    <name evidence="2" type="ordered locus">Kfla_6257</name>
</gene>
<protein>
    <submittedName>
        <fullName evidence="2">Uncharacterized protein</fullName>
    </submittedName>
</protein>
<sequence length="75" mass="8675">MLLVLRFRRAQQVFDGLVSSVDHRVHEADPPRDTPPEHGPQIAPRPGDELSRRRGRRHPRPTLSPHTVHRQRTGH</sequence>
<dbReference type="HOGENOM" id="CLU_2666349_0_0_11"/>
<evidence type="ECO:0000313" key="2">
    <source>
        <dbReference type="EMBL" id="ADB35260.1"/>
    </source>
</evidence>
<reference evidence="3" key="1">
    <citation type="submission" date="2009-09" db="EMBL/GenBank/DDBJ databases">
        <title>The complete genome of Kribbella flavida DSM 17836.</title>
        <authorList>
            <consortium name="US DOE Joint Genome Institute (JGI-PGF)"/>
            <person name="Lucas S."/>
            <person name="Copeland A."/>
            <person name="Lapidus A."/>
            <person name="Glavina del Rio T."/>
            <person name="Dalin E."/>
            <person name="Tice H."/>
            <person name="Bruce D."/>
            <person name="Goodwin L."/>
            <person name="Pitluck S."/>
            <person name="Kyrpides N."/>
            <person name="Mavromatis K."/>
            <person name="Ivanova N."/>
            <person name="Saunders E."/>
            <person name="Brettin T."/>
            <person name="Detter J.C."/>
            <person name="Han C."/>
            <person name="Larimer F."/>
            <person name="Land M."/>
            <person name="Hauser L."/>
            <person name="Markowitz V."/>
            <person name="Cheng J.-F."/>
            <person name="Hugenholtz P."/>
            <person name="Woyke T."/>
            <person name="Wu D."/>
            <person name="Pukall R."/>
            <person name="Klenk H.-P."/>
            <person name="Eisen J.A."/>
        </authorList>
    </citation>
    <scope>NUCLEOTIDE SEQUENCE [LARGE SCALE GENOMIC DNA]</scope>
    <source>
        <strain evidence="3">DSM 17836 / JCM 10339 / NBRC 14399</strain>
    </source>
</reference>
<accession>D2PVM0</accession>
<dbReference type="KEGG" id="kfl:Kfla_6257"/>
<reference evidence="2 3" key="2">
    <citation type="journal article" date="2010" name="Stand. Genomic Sci.">
        <title>Complete genome sequence of Kribbella flavida type strain (IFO 14399).</title>
        <authorList>
            <person name="Pukall R."/>
            <person name="Lapidus A."/>
            <person name="Glavina Del Rio T."/>
            <person name="Copeland A."/>
            <person name="Tice H."/>
            <person name="Cheng J.-F."/>
            <person name="Lucas S."/>
            <person name="Chen F."/>
            <person name="Nolan M."/>
            <person name="LaButti K."/>
            <person name="Pati A."/>
            <person name="Ivanova N."/>
            <person name="Mavrommatis K."/>
            <person name="Mikhailova N."/>
            <person name="Pitluck S."/>
            <person name="Bruce D."/>
            <person name="Goodwin L."/>
            <person name="Land M."/>
            <person name="Hauser L."/>
            <person name="Chang Y.-J."/>
            <person name="Jeffries C.D."/>
            <person name="Chen A."/>
            <person name="Palaniappan K."/>
            <person name="Chain P."/>
            <person name="Rohde M."/>
            <person name="Goeker M."/>
            <person name="Bristow J."/>
            <person name="Eisen J.A."/>
            <person name="Markowitz V."/>
            <person name="Hugenholtz P."/>
            <person name="Kyrpides N.C."/>
            <person name="Klenk H.-P."/>
            <person name="Brettin T."/>
        </authorList>
    </citation>
    <scope>NUCLEOTIDE SEQUENCE [LARGE SCALE GENOMIC DNA]</scope>
    <source>
        <strain evidence="3">DSM 17836 / JCM 10339 / NBRC 14399</strain>
    </source>
</reference>
<feature type="region of interest" description="Disordered" evidence="1">
    <location>
        <begin position="20"/>
        <end position="75"/>
    </location>
</feature>
<feature type="compositionally biased region" description="Basic and acidic residues" evidence="1">
    <location>
        <begin position="21"/>
        <end position="36"/>
    </location>
</feature>
<proteinExistence type="predicted"/>
<organism evidence="2 3">
    <name type="scientific">Kribbella flavida (strain DSM 17836 / JCM 10339 / NBRC 14399)</name>
    <dbReference type="NCBI Taxonomy" id="479435"/>
    <lineage>
        <taxon>Bacteria</taxon>
        <taxon>Bacillati</taxon>
        <taxon>Actinomycetota</taxon>
        <taxon>Actinomycetes</taxon>
        <taxon>Propionibacteriales</taxon>
        <taxon>Kribbellaceae</taxon>
        <taxon>Kribbella</taxon>
    </lineage>
</organism>
<dbReference type="AlphaFoldDB" id="D2PVM0"/>
<evidence type="ECO:0000256" key="1">
    <source>
        <dbReference type="SAM" id="MobiDB-lite"/>
    </source>
</evidence>
<dbReference type="Proteomes" id="UP000007967">
    <property type="component" value="Chromosome"/>
</dbReference>
<dbReference type="EMBL" id="CP001736">
    <property type="protein sequence ID" value="ADB35260.1"/>
    <property type="molecule type" value="Genomic_DNA"/>
</dbReference>
<name>D2PVM0_KRIFD</name>